<name>A0ACC0A4F5_CATRO</name>
<dbReference type="Proteomes" id="UP001060085">
    <property type="component" value="Linkage Group LG07"/>
</dbReference>
<evidence type="ECO:0000313" key="2">
    <source>
        <dbReference type="Proteomes" id="UP001060085"/>
    </source>
</evidence>
<protein>
    <submittedName>
        <fullName evidence="1">Uncharacterized protein</fullName>
    </submittedName>
</protein>
<dbReference type="EMBL" id="CM044707">
    <property type="protein sequence ID" value="KAI5654933.1"/>
    <property type="molecule type" value="Genomic_DNA"/>
</dbReference>
<sequence length="100" mass="11157">MRGSNATGKSERIMTNRYNFYTKIQRTCNATVGLHGQSLDPITRPSEITLDFLTTALSINIKPGYRSWGNNQVCPETNLSFKSLLTLHKVAVPPQSMIDV</sequence>
<accession>A0ACC0A4F5</accession>
<keyword evidence="2" id="KW-1185">Reference proteome</keyword>
<gene>
    <name evidence="1" type="ORF">M9H77_32120</name>
</gene>
<evidence type="ECO:0000313" key="1">
    <source>
        <dbReference type="EMBL" id="KAI5654933.1"/>
    </source>
</evidence>
<comment type="caution">
    <text evidence="1">The sequence shown here is derived from an EMBL/GenBank/DDBJ whole genome shotgun (WGS) entry which is preliminary data.</text>
</comment>
<proteinExistence type="predicted"/>
<reference evidence="2" key="1">
    <citation type="journal article" date="2023" name="Nat. Plants">
        <title>Single-cell RNA sequencing provides a high-resolution roadmap for understanding the multicellular compartmentation of specialized metabolism.</title>
        <authorList>
            <person name="Sun S."/>
            <person name="Shen X."/>
            <person name="Li Y."/>
            <person name="Li Y."/>
            <person name="Wang S."/>
            <person name="Li R."/>
            <person name="Zhang H."/>
            <person name="Shen G."/>
            <person name="Guo B."/>
            <person name="Wei J."/>
            <person name="Xu J."/>
            <person name="St-Pierre B."/>
            <person name="Chen S."/>
            <person name="Sun C."/>
        </authorList>
    </citation>
    <scope>NUCLEOTIDE SEQUENCE [LARGE SCALE GENOMIC DNA]</scope>
</reference>
<organism evidence="1 2">
    <name type="scientific">Catharanthus roseus</name>
    <name type="common">Madagascar periwinkle</name>
    <name type="synonym">Vinca rosea</name>
    <dbReference type="NCBI Taxonomy" id="4058"/>
    <lineage>
        <taxon>Eukaryota</taxon>
        <taxon>Viridiplantae</taxon>
        <taxon>Streptophyta</taxon>
        <taxon>Embryophyta</taxon>
        <taxon>Tracheophyta</taxon>
        <taxon>Spermatophyta</taxon>
        <taxon>Magnoliopsida</taxon>
        <taxon>eudicotyledons</taxon>
        <taxon>Gunneridae</taxon>
        <taxon>Pentapetalae</taxon>
        <taxon>asterids</taxon>
        <taxon>lamiids</taxon>
        <taxon>Gentianales</taxon>
        <taxon>Apocynaceae</taxon>
        <taxon>Rauvolfioideae</taxon>
        <taxon>Vinceae</taxon>
        <taxon>Catharanthinae</taxon>
        <taxon>Catharanthus</taxon>
    </lineage>
</organism>